<sequence>MAHWEKVAKPEDMNSIPGVRRRESTPIS</sequence>
<evidence type="ECO:0000313" key="3">
    <source>
        <dbReference type="Proteomes" id="UP000234681"/>
    </source>
</evidence>
<feature type="compositionally biased region" description="Basic and acidic residues" evidence="1">
    <location>
        <begin position="1"/>
        <end position="12"/>
    </location>
</feature>
<evidence type="ECO:0000256" key="1">
    <source>
        <dbReference type="SAM" id="MobiDB-lite"/>
    </source>
</evidence>
<organism evidence="2 3">
    <name type="scientific">Rattus norvegicus</name>
    <name type="common">Rat</name>
    <dbReference type="NCBI Taxonomy" id="10116"/>
    <lineage>
        <taxon>Eukaryota</taxon>
        <taxon>Metazoa</taxon>
        <taxon>Chordata</taxon>
        <taxon>Craniata</taxon>
        <taxon>Vertebrata</taxon>
        <taxon>Euteleostomi</taxon>
        <taxon>Mammalia</taxon>
        <taxon>Eutheria</taxon>
        <taxon>Euarchontoglires</taxon>
        <taxon>Glires</taxon>
        <taxon>Rodentia</taxon>
        <taxon>Myomorpha</taxon>
        <taxon>Muroidea</taxon>
        <taxon>Muridae</taxon>
        <taxon>Murinae</taxon>
        <taxon>Rattus</taxon>
    </lineage>
</organism>
<gene>
    <name evidence="2" type="ORF">rCG_23155</name>
</gene>
<dbReference type="AlphaFoldDB" id="A6KG74"/>
<feature type="region of interest" description="Disordered" evidence="1">
    <location>
        <begin position="1"/>
        <end position="28"/>
    </location>
</feature>
<proteinExistence type="predicted"/>
<accession>A6KG74</accession>
<reference evidence="2 3" key="1">
    <citation type="submission" date="2005-09" db="EMBL/GenBank/DDBJ databases">
        <authorList>
            <person name="Mural R.J."/>
            <person name="Li P.W."/>
            <person name="Adams M.D."/>
            <person name="Amanatides P.G."/>
            <person name="Baden-Tillson H."/>
            <person name="Barnstead M."/>
            <person name="Chin S.H."/>
            <person name="Dew I."/>
            <person name="Evans C.A."/>
            <person name="Ferriera S."/>
            <person name="Flanigan M."/>
            <person name="Fosler C."/>
            <person name="Glodek A."/>
            <person name="Gu Z."/>
            <person name="Holt R.A."/>
            <person name="Jennings D."/>
            <person name="Kraft C.L."/>
            <person name="Lu F."/>
            <person name="Nguyen T."/>
            <person name="Nusskern D.R."/>
            <person name="Pfannkoch C.M."/>
            <person name="Sitter C."/>
            <person name="Sutton G.G."/>
            <person name="Venter J.C."/>
            <person name="Wang Z."/>
            <person name="Woodage T."/>
            <person name="Zheng X.H."/>
            <person name="Zhong F."/>
        </authorList>
    </citation>
    <scope>NUCLEOTIDE SEQUENCE [LARGE SCALE GENOMIC DNA]</scope>
    <source>
        <strain>BN</strain>
        <strain evidence="3">Sprague-Dawley</strain>
    </source>
</reference>
<protein>
    <submittedName>
        <fullName evidence="2">RCG23155</fullName>
    </submittedName>
</protein>
<dbReference type="Proteomes" id="UP000234681">
    <property type="component" value="Chromosome X"/>
</dbReference>
<dbReference type="EMBL" id="CH474047">
    <property type="protein sequence ID" value="EDL85205.1"/>
    <property type="molecule type" value="Genomic_DNA"/>
</dbReference>
<name>A6KG74_RAT</name>
<evidence type="ECO:0000313" key="2">
    <source>
        <dbReference type="EMBL" id="EDL85205.1"/>
    </source>
</evidence>